<comment type="caution">
    <text evidence="1">The sequence shown here is derived from an EMBL/GenBank/DDBJ whole genome shotgun (WGS) entry which is preliminary data.</text>
</comment>
<accession>A0ABQ9U7Z3</accession>
<gene>
    <name evidence="1" type="ORF">P7K49_029707</name>
</gene>
<proteinExistence type="predicted"/>
<name>A0ABQ9U7Z3_SAGOE</name>
<dbReference type="EMBL" id="JASSZA010000015">
    <property type="protein sequence ID" value="KAK2093178.1"/>
    <property type="molecule type" value="Genomic_DNA"/>
</dbReference>
<evidence type="ECO:0000313" key="2">
    <source>
        <dbReference type="Proteomes" id="UP001266305"/>
    </source>
</evidence>
<dbReference type="Proteomes" id="UP001266305">
    <property type="component" value="Unassembled WGS sequence"/>
</dbReference>
<organism evidence="1 2">
    <name type="scientific">Saguinus oedipus</name>
    <name type="common">Cotton-top tamarin</name>
    <name type="synonym">Oedipomidas oedipus</name>
    <dbReference type="NCBI Taxonomy" id="9490"/>
    <lineage>
        <taxon>Eukaryota</taxon>
        <taxon>Metazoa</taxon>
        <taxon>Chordata</taxon>
        <taxon>Craniata</taxon>
        <taxon>Vertebrata</taxon>
        <taxon>Euteleostomi</taxon>
        <taxon>Mammalia</taxon>
        <taxon>Eutheria</taxon>
        <taxon>Euarchontoglires</taxon>
        <taxon>Primates</taxon>
        <taxon>Haplorrhini</taxon>
        <taxon>Platyrrhini</taxon>
        <taxon>Cebidae</taxon>
        <taxon>Callitrichinae</taxon>
        <taxon>Saguinus</taxon>
    </lineage>
</organism>
<protein>
    <submittedName>
        <fullName evidence="1">Uncharacterized protein</fullName>
    </submittedName>
</protein>
<reference evidence="1 2" key="1">
    <citation type="submission" date="2023-05" db="EMBL/GenBank/DDBJ databases">
        <title>B98-5 Cell Line De Novo Hybrid Assembly: An Optical Mapping Approach.</title>
        <authorList>
            <person name="Kananen K."/>
            <person name="Auerbach J.A."/>
            <person name="Kautto E."/>
            <person name="Blachly J.S."/>
        </authorList>
    </citation>
    <scope>NUCLEOTIDE SEQUENCE [LARGE SCALE GENOMIC DNA]</scope>
    <source>
        <strain evidence="1">B95-8</strain>
        <tissue evidence="1">Cell line</tissue>
    </source>
</reference>
<keyword evidence="2" id="KW-1185">Reference proteome</keyword>
<sequence>MTVEEQAGVSDSGLCVKVLVTFLSSQRPSQCKERKQGNREAQEIVGLPEASPSNGEKMAQKSQLSAIAPPDLTQAQWVLLRLEEE</sequence>
<evidence type="ECO:0000313" key="1">
    <source>
        <dbReference type="EMBL" id="KAK2093178.1"/>
    </source>
</evidence>